<evidence type="ECO:0000313" key="5">
    <source>
        <dbReference type="EMBL" id="KAE8673835.1"/>
    </source>
</evidence>
<organism evidence="5 6">
    <name type="scientific">Hibiscus syriacus</name>
    <name type="common">Rose of Sharon</name>
    <dbReference type="NCBI Taxonomy" id="106335"/>
    <lineage>
        <taxon>Eukaryota</taxon>
        <taxon>Viridiplantae</taxon>
        <taxon>Streptophyta</taxon>
        <taxon>Embryophyta</taxon>
        <taxon>Tracheophyta</taxon>
        <taxon>Spermatophyta</taxon>
        <taxon>Magnoliopsida</taxon>
        <taxon>eudicotyledons</taxon>
        <taxon>Gunneridae</taxon>
        <taxon>Pentapetalae</taxon>
        <taxon>rosids</taxon>
        <taxon>malvids</taxon>
        <taxon>Malvales</taxon>
        <taxon>Malvaceae</taxon>
        <taxon>Malvoideae</taxon>
        <taxon>Hibiscus</taxon>
    </lineage>
</organism>
<dbReference type="PANTHER" id="PTHR11761">
    <property type="entry name" value="50S/60S RIBOSOMAL PROTEIN L14/L23"/>
    <property type="match status" value="1"/>
</dbReference>
<dbReference type="AlphaFoldDB" id="A0A6A2Y127"/>
<dbReference type="SMART" id="SM01374">
    <property type="entry name" value="Ribosomal_L14"/>
    <property type="match status" value="1"/>
</dbReference>
<protein>
    <submittedName>
        <fullName evidence="5">60S ribosomal protein L23</fullName>
    </submittedName>
</protein>
<evidence type="ECO:0000256" key="4">
    <source>
        <dbReference type="RuleBase" id="RU003949"/>
    </source>
</evidence>
<accession>A0A6A2Y127</accession>
<sequence length="120" mass="13715">MSPGSPAMATVNCTNKMGAKNFYIVSVKGIKGRVNRLPSASVGDMVMADVKKEKPNPWKKVLPAVIVRRRDPSCRKDGDIHTYFEYNVGIIVKRKRERKRYLSLVLWEQSVILNHDRKVM</sequence>
<evidence type="ECO:0000256" key="3">
    <source>
        <dbReference type="ARBA" id="ARBA00023274"/>
    </source>
</evidence>
<keyword evidence="2 4" id="KW-0689">Ribosomal protein</keyword>
<name>A0A6A2Y127_HIBSY</name>
<evidence type="ECO:0000256" key="2">
    <source>
        <dbReference type="ARBA" id="ARBA00022980"/>
    </source>
</evidence>
<comment type="similarity">
    <text evidence="1 4">Belongs to the universal ribosomal protein uL14 family.</text>
</comment>
<comment type="caution">
    <text evidence="5">The sequence shown here is derived from an EMBL/GenBank/DDBJ whole genome shotgun (WGS) entry which is preliminary data.</text>
</comment>
<dbReference type="GO" id="GO:0003735">
    <property type="term" value="F:structural constituent of ribosome"/>
    <property type="evidence" value="ECO:0007669"/>
    <property type="project" value="InterPro"/>
</dbReference>
<dbReference type="Pfam" id="PF00238">
    <property type="entry name" value="Ribosomal_L14"/>
    <property type="match status" value="1"/>
</dbReference>
<dbReference type="Gene3D" id="2.40.150.20">
    <property type="entry name" value="Ribosomal protein L14"/>
    <property type="match status" value="1"/>
</dbReference>
<keyword evidence="6" id="KW-1185">Reference proteome</keyword>
<dbReference type="SUPFAM" id="SSF50193">
    <property type="entry name" value="Ribosomal protein L14"/>
    <property type="match status" value="1"/>
</dbReference>
<dbReference type="GO" id="GO:0022625">
    <property type="term" value="C:cytosolic large ribosomal subunit"/>
    <property type="evidence" value="ECO:0007669"/>
    <property type="project" value="TreeGrafter"/>
</dbReference>
<dbReference type="InterPro" id="IPR036853">
    <property type="entry name" value="Ribosomal_uL14_sf"/>
</dbReference>
<reference evidence="5" key="1">
    <citation type="submission" date="2019-09" db="EMBL/GenBank/DDBJ databases">
        <title>Draft genome information of white flower Hibiscus syriacus.</title>
        <authorList>
            <person name="Kim Y.-M."/>
        </authorList>
    </citation>
    <scope>NUCLEOTIDE SEQUENCE [LARGE SCALE GENOMIC DNA]</scope>
    <source>
        <strain evidence="5">YM2019G1</strain>
    </source>
</reference>
<evidence type="ECO:0000313" key="6">
    <source>
        <dbReference type="Proteomes" id="UP000436088"/>
    </source>
</evidence>
<dbReference type="GO" id="GO:0070180">
    <property type="term" value="F:large ribosomal subunit rRNA binding"/>
    <property type="evidence" value="ECO:0007669"/>
    <property type="project" value="TreeGrafter"/>
</dbReference>
<dbReference type="Proteomes" id="UP000436088">
    <property type="component" value="Unassembled WGS sequence"/>
</dbReference>
<gene>
    <name evidence="5" type="ORF">F3Y22_tig00111772pilonHSYRG00397</name>
</gene>
<proteinExistence type="inferred from homology"/>
<dbReference type="InterPro" id="IPR000218">
    <property type="entry name" value="Ribosomal_uL14"/>
</dbReference>
<dbReference type="EMBL" id="VEPZ02001422">
    <property type="protein sequence ID" value="KAE8673835.1"/>
    <property type="molecule type" value="Genomic_DNA"/>
</dbReference>
<dbReference type="GO" id="GO:0006412">
    <property type="term" value="P:translation"/>
    <property type="evidence" value="ECO:0007669"/>
    <property type="project" value="InterPro"/>
</dbReference>
<evidence type="ECO:0000256" key="1">
    <source>
        <dbReference type="ARBA" id="ARBA00010745"/>
    </source>
</evidence>
<dbReference type="PANTHER" id="PTHR11761:SF44">
    <property type="entry name" value="LARGE RIBOSOMAL SUBUNIT PROTEIN UL14"/>
    <property type="match status" value="1"/>
</dbReference>
<keyword evidence="3 4" id="KW-0687">Ribonucleoprotein</keyword>